<accession>A0A3P3XRP1</accession>
<dbReference type="AlphaFoldDB" id="A0A3P3XRP1"/>
<organism evidence="1">
    <name type="scientific">uncultured spirochete</name>
    <dbReference type="NCBI Taxonomy" id="156406"/>
    <lineage>
        <taxon>Bacteria</taxon>
        <taxon>Pseudomonadati</taxon>
        <taxon>Spirochaetota</taxon>
        <taxon>Spirochaetia</taxon>
        <taxon>Spirochaetales</taxon>
        <taxon>environmental samples</taxon>
    </lineage>
</organism>
<reference evidence="1" key="1">
    <citation type="submission" date="2017-02" db="EMBL/GenBank/DDBJ databases">
        <authorList>
            <person name="Regsiter A."/>
            <person name="William W."/>
        </authorList>
    </citation>
    <scope>NUCLEOTIDE SEQUENCE</scope>
    <source>
        <strain evidence="1">BdmA 4</strain>
    </source>
</reference>
<protein>
    <submittedName>
        <fullName evidence="1">Uncharacterized protein</fullName>
    </submittedName>
</protein>
<gene>
    <name evidence="1" type="ORF">SPIRO4BDMA_50254</name>
</gene>
<dbReference type="EMBL" id="FWDO01000005">
    <property type="protein sequence ID" value="SLM18739.1"/>
    <property type="molecule type" value="Genomic_DNA"/>
</dbReference>
<name>A0A3P3XRP1_9SPIR</name>
<sequence>MSENIRFKYVFPDDYNPVYVNGAYGGVGPRGEIIMNFYLERSPVPREEFRTVNEDGTISEQIKIEPEDLSRTIVRYVSSGVIMSPETARLIHTWLGEHLKRIGEGGKA</sequence>
<proteinExistence type="predicted"/>
<evidence type="ECO:0000313" key="1">
    <source>
        <dbReference type="EMBL" id="SLM18739.1"/>
    </source>
</evidence>